<feature type="binding site" evidence="17">
    <location>
        <position position="953"/>
    </location>
    <ligand>
        <name>Mg(2+)</name>
        <dbReference type="ChEBI" id="CHEBI:18420"/>
    </ligand>
</feature>
<dbReference type="InterPro" id="IPR023299">
    <property type="entry name" value="ATPase_P-typ_cyto_dom_N"/>
</dbReference>
<evidence type="ECO:0000256" key="3">
    <source>
        <dbReference type="ARBA" id="ARBA00008109"/>
    </source>
</evidence>
<dbReference type="Pfam" id="PF13246">
    <property type="entry name" value="Cation_ATPase"/>
    <property type="match status" value="1"/>
</dbReference>
<feature type="binding site" evidence="16">
    <location>
        <position position="411"/>
    </location>
    <ligand>
        <name>ATP</name>
        <dbReference type="ChEBI" id="CHEBI:30616"/>
    </ligand>
</feature>
<keyword evidence="12 18" id="KW-0472">Membrane</keyword>
<dbReference type="EC" id="7.6.2.1" evidence="18"/>
<feature type="transmembrane region" description="Helical" evidence="18">
    <location>
        <begin position="66"/>
        <end position="84"/>
    </location>
</feature>
<sequence length="1363" mass="152413">MGNCLPGRGVKPAFRPIVPNHTVDPNIPHDSKAHPNHGYSFNLVKTTRYSIITFLPKNLFEQFHRFANIYFIFVVALNWIPQVNAFAKEVAALPVFFVLLVTALKDAFEDFRRYRSDKKVNNHTSRVYSEQEKRYVKKEWSKIHPGDFVHLSCNEIIPADILFVHSSDKQGICHIETSNLDGENNLKQRQIVDGIGQVSGDSNFPHSFTHTVNVEQPNAEIYSFKGYIETENGSVSVNSNNLLLRGCIIRNTDFIEGLVVYAGPETKAMLNNKGPRYKISKLESKINRDVIWCVILLLFLCFFCAIGSGIWLADYNNLTDNTNLVPFIAFGNLDHYSPLYQGFIVFWTYIIIFQSVIPLPLYVSMEMVKLAQVYFIMQDVEMYDPETDRPMECRALNITEDLGQIQYIFSDKTGTLTENRMEFKSCTVGGVNYLHVPCDDDLDSRSDSYSHQSYTASSRTSSIVENLSLEPALQRELSNMCLRSLDSVELTIPPHVRRVQEFFLLMAVCNTVVVSYIHEDLMDESGYIADDVPANKTGPMKLPIKDGLDKPVINKMNMQSGTPTSVKSRSLLSLSVSESGDASESGSVAGSSFLSVGSQRMHYEAESPDELALVKAANTYGCKLTRRSPGKVTVTFPAENDEVELEVLNILHFDATRKRMSVIVRHPMSRNIILYVKGADSSIFSVLHPKYQTDDDCKRELKNSQDHLDGYARKGLRTLCMAKRVLNETEYQAWAVQHKAAESDMNDREELVMQSCIALEKDLELLGATGIEDKLQEGVPSTIANLRQAGIKVWVLTGDKQETAIQIANSCQLFSPGQTILTINASSLEETREALDNALTQLREDQRQLDMMADSNPSNMGSQTSLFSVLSLFSLSGGGGGAGEGLNHALVIDGKTLAFAISPELERRFLKICLHCRSVVCCRATPIQKASVVRLVRNNLKKMTLSIGDGANDVSMIQTADIGVGISGQEGMQAVMASDFAIAKFRFLERLLLVHGHWNHDRLCKFSAVMFYKSLITVFVLFWFQIFSGFSGSLMIDSLYLTMQHVVFTSLPPLANGVFDKDLCAYSLLSDPTLYKPGQRGEMYTHWTYVFVLLDSLYQSLALYFIPHVAYQNHGVGLWEFGTTCDVCMIITILLTLCIETNSWVWIQWVCVVVSFVLFWSFLLVSNAIFFTFDHPSNPYWVFMNTVSTASHSSIVIITVFVALLPRLVVRSLQISVFPNEIGLAKRLEKQREQDLLREDVGDVTATTALNTHANGNGRAINSHLTPLPSNTATPSDSGSVEGGQSEMRVLNTHLYTKNTGNSRRKESRFENRVFSSSSRPGHGKGTTSPDSQASEGGEQGDNHETYVRQRSHVNSSDNAINT</sequence>
<dbReference type="NCBIfam" id="TIGR01652">
    <property type="entry name" value="ATPase-Plipid"/>
    <property type="match status" value="2"/>
</dbReference>
<evidence type="ECO:0000256" key="15">
    <source>
        <dbReference type="PIRSR" id="PIRSR606539-1"/>
    </source>
</evidence>
<feature type="region of interest" description="Disordered" evidence="19">
    <location>
        <begin position="1252"/>
        <end position="1363"/>
    </location>
</feature>
<dbReference type="Pfam" id="PF16209">
    <property type="entry name" value="PhoLip_ATPase_N"/>
    <property type="match status" value="1"/>
</dbReference>
<evidence type="ECO:0000256" key="5">
    <source>
        <dbReference type="ARBA" id="ARBA00022723"/>
    </source>
</evidence>
<dbReference type="FunFam" id="3.40.50.1000:FF:000023">
    <property type="entry name" value="Phospholipid-transporting ATPase"/>
    <property type="match status" value="1"/>
</dbReference>
<comment type="subcellular location">
    <subcellularLocation>
        <location evidence="2">Endoplasmic reticulum membrane</location>
        <topology evidence="2">Multi-pass membrane protein</topology>
    </subcellularLocation>
    <subcellularLocation>
        <location evidence="18">Membrane</location>
        <topology evidence="18">Multi-pass membrane protein</topology>
    </subcellularLocation>
</comment>
<evidence type="ECO:0000256" key="10">
    <source>
        <dbReference type="ARBA" id="ARBA00022967"/>
    </source>
</evidence>
<feature type="binding site" evidence="16">
    <location>
        <position position="923"/>
    </location>
    <ligand>
        <name>ATP</name>
        <dbReference type="ChEBI" id="CHEBI:30616"/>
    </ligand>
</feature>
<evidence type="ECO:0000256" key="4">
    <source>
        <dbReference type="ARBA" id="ARBA00022692"/>
    </source>
</evidence>
<feature type="binding site" evidence="16">
    <location>
        <position position="797"/>
    </location>
    <ligand>
        <name>ATP</name>
        <dbReference type="ChEBI" id="CHEBI:30616"/>
    </ligand>
</feature>
<keyword evidence="5 17" id="KW-0479">Metal-binding</keyword>
<evidence type="ECO:0000256" key="9">
    <source>
        <dbReference type="ARBA" id="ARBA00022842"/>
    </source>
</evidence>
<feature type="binding site" evidence="16">
    <location>
        <position position="413"/>
    </location>
    <ligand>
        <name>ATP</name>
        <dbReference type="ChEBI" id="CHEBI:30616"/>
    </ligand>
</feature>
<feature type="compositionally biased region" description="Polar residues" evidence="19">
    <location>
        <begin position="1314"/>
        <end position="1335"/>
    </location>
</feature>
<accession>A0AAE1CN35</accession>
<evidence type="ECO:0000313" key="23">
    <source>
        <dbReference type="Proteomes" id="UP001283361"/>
    </source>
</evidence>
<dbReference type="SFLD" id="SFLDF00027">
    <property type="entry name" value="p-type_atpase"/>
    <property type="match status" value="1"/>
</dbReference>
<feature type="binding site" evidence="16">
    <location>
        <position position="953"/>
    </location>
    <ligand>
        <name>ATP</name>
        <dbReference type="ChEBI" id="CHEBI:30616"/>
    </ligand>
</feature>
<feature type="binding site" evidence="17">
    <location>
        <position position="949"/>
    </location>
    <ligand>
        <name>Mg(2+)</name>
        <dbReference type="ChEBI" id="CHEBI:18420"/>
    </ligand>
</feature>
<dbReference type="PRINTS" id="PR00119">
    <property type="entry name" value="CATATPASE"/>
</dbReference>
<keyword evidence="10 18" id="KW-1278">Translocase</keyword>
<dbReference type="InterPro" id="IPR001757">
    <property type="entry name" value="P_typ_ATPase"/>
</dbReference>
<dbReference type="GO" id="GO:0016887">
    <property type="term" value="F:ATP hydrolysis activity"/>
    <property type="evidence" value="ECO:0007669"/>
    <property type="project" value="InterPro"/>
</dbReference>
<evidence type="ECO:0000256" key="11">
    <source>
        <dbReference type="ARBA" id="ARBA00022989"/>
    </source>
</evidence>
<evidence type="ECO:0000256" key="6">
    <source>
        <dbReference type="ARBA" id="ARBA00022741"/>
    </source>
</evidence>
<evidence type="ECO:0000313" key="22">
    <source>
        <dbReference type="EMBL" id="KAK3719826.1"/>
    </source>
</evidence>
<dbReference type="PANTHER" id="PTHR24092">
    <property type="entry name" value="PROBABLE PHOSPHOLIPID-TRANSPORTING ATPASE"/>
    <property type="match status" value="1"/>
</dbReference>
<keyword evidence="7" id="KW-0256">Endoplasmic reticulum</keyword>
<dbReference type="NCBIfam" id="TIGR01494">
    <property type="entry name" value="ATPase_P-type"/>
    <property type="match status" value="2"/>
</dbReference>
<dbReference type="FunFam" id="3.40.50.1000:FF:000001">
    <property type="entry name" value="Phospholipid-transporting ATPase IC"/>
    <property type="match status" value="1"/>
</dbReference>
<name>A0AAE1CN35_9GAST</name>
<dbReference type="PROSITE" id="PS00154">
    <property type="entry name" value="ATPASE_E1_E2"/>
    <property type="match status" value="1"/>
</dbReference>
<comment type="caution">
    <text evidence="22">The sequence shown here is derived from an EMBL/GenBank/DDBJ whole genome shotgun (WGS) entry which is preliminary data.</text>
</comment>
<feature type="compositionally biased region" description="Polar residues" evidence="19">
    <location>
        <begin position="1263"/>
        <end position="1279"/>
    </location>
</feature>
<dbReference type="SUPFAM" id="SSF81660">
    <property type="entry name" value="Metal cation-transporting ATPase, ATP-binding domain N"/>
    <property type="match status" value="1"/>
</dbReference>
<dbReference type="EMBL" id="JAWDGP010007412">
    <property type="protein sequence ID" value="KAK3719826.1"/>
    <property type="molecule type" value="Genomic_DNA"/>
</dbReference>
<dbReference type="Proteomes" id="UP001283361">
    <property type="component" value="Unassembled WGS sequence"/>
</dbReference>
<dbReference type="Gene3D" id="2.70.150.10">
    <property type="entry name" value="Calcium-transporting ATPase, cytoplasmic transduction domain A"/>
    <property type="match status" value="1"/>
</dbReference>
<dbReference type="InterPro" id="IPR044492">
    <property type="entry name" value="P_typ_ATPase_HD_dom"/>
</dbReference>
<proteinExistence type="inferred from homology"/>
<dbReference type="InterPro" id="IPR023214">
    <property type="entry name" value="HAD_sf"/>
</dbReference>
<dbReference type="SUPFAM" id="SSF81653">
    <property type="entry name" value="Calcium ATPase, transduction domain A"/>
    <property type="match status" value="1"/>
</dbReference>
<feature type="domain" description="P-type ATPase N-terminal" evidence="20">
    <location>
        <begin position="32"/>
        <end position="88"/>
    </location>
</feature>
<evidence type="ECO:0000259" key="20">
    <source>
        <dbReference type="Pfam" id="PF16209"/>
    </source>
</evidence>
<feature type="transmembrane region" description="Helical" evidence="18">
    <location>
        <begin position="1118"/>
        <end position="1139"/>
    </location>
</feature>
<keyword evidence="9 17" id="KW-0460">Magnesium</keyword>
<evidence type="ECO:0000259" key="21">
    <source>
        <dbReference type="Pfam" id="PF16212"/>
    </source>
</evidence>
<dbReference type="Gene3D" id="1.20.1110.10">
    <property type="entry name" value="Calcium-transporting ATPase, transmembrane domain"/>
    <property type="match status" value="1"/>
</dbReference>
<dbReference type="FunFam" id="3.40.1110.10:FF:000009">
    <property type="entry name" value="Phospholipid-transporting ATPase"/>
    <property type="match status" value="1"/>
</dbReference>
<dbReference type="SUPFAM" id="SSF56784">
    <property type="entry name" value="HAD-like"/>
    <property type="match status" value="1"/>
</dbReference>
<gene>
    <name evidence="22" type="ORF">RRG08_040128</name>
</gene>
<evidence type="ECO:0000256" key="13">
    <source>
        <dbReference type="ARBA" id="ARBA00034036"/>
    </source>
</evidence>
<dbReference type="GO" id="GO:0140327">
    <property type="term" value="F:flippase activity"/>
    <property type="evidence" value="ECO:0007669"/>
    <property type="project" value="UniProtKB-ARBA"/>
</dbReference>
<feature type="binding site" evidence="16">
    <location>
        <position position="653"/>
    </location>
    <ligand>
        <name>ATP</name>
        <dbReference type="ChEBI" id="CHEBI:30616"/>
    </ligand>
</feature>
<dbReference type="InterPro" id="IPR023298">
    <property type="entry name" value="ATPase_P-typ_TM_dom_sf"/>
</dbReference>
<evidence type="ECO:0000256" key="8">
    <source>
        <dbReference type="ARBA" id="ARBA00022840"/>
    </source>
</evidence>
<dbReference type="InterPro" id="IPR018303">
    <property type="entry name" value="ATPase_P-typ_P_site"/>
</dbReference>
<feature type="binding site" evidence="16">
    <location>
        <position position="952"/>
    </location>
    <ligand>
        <name>ATP</name>
        <dbReference type="ChEBI" id="CHEBI:30616"/>
    </ligand>
</feature>
<dbReference type="SFLD" id="SFLDG00002">
    <property type="entry name" value="C1.7:_P-type_atpase_like"/>
    <property type="match status" value="1"/>
</dbReference>
<comment type="catalytic activity">
    <reaction evidence="13 18">
        <text>ATP + H2O + phospholipidSide 1 = ADP + phosphate + phospholipidSide 2.</text>
        <dbReference type="EC" id="7.6.2.1"/>
    </reaction>
</comment>
<evidence type="ECO:0000256" key="19">
    <source>
        <dbReference type="SAM" id="MobiDB-lite"/>
    </source>
</evidence>
<dbReference type="GO" id="GO:0005789">
    <property type="term" value="C:endoplasmic reticulum membrane"/>
    <property type="evidence" value="ECO:0007669"/>
    <property type="project" value="UniProtKB-SubCell"/>
</dbReference>
<feature type="binding site" evidence="16">
    <location>
        <position position="798"/>
    </location>
    <ligand>
        <name>ATP</name>
        <dbReference type="ChEBI" id="CHEBI:30616"/>
    </ligand>
</feature>
<dbReference type="InterPro" id="IPR008250">
    <property type="entry name" value="ATPase_P-typ_transduc_dom_A_sf"/>
</dbReference>
<feature type="transmembrane region" description="Helical" evidence="18">
    <location>
        <begin position="90"/>
        <end position="108"/>
    </location>
</feature>
<keyword evidence="11 18" id="KW-1133">Transmembrane helix</keyword>
<evidence type="ECO:0000256" key="2">
    <source>
        <dbReference type="ARBA" id="ARBA00004477"/>
    </source>
</evidence>
<protein>
    <recommendedName>
        <fullName evidence="18">Phospholipid-transporting ATPase</fullName>
        <ecNumber evidence="18">7.6.2.1</ecNumber>
    </recommendedName>
</protein>
<organism evidence="22 23">
    <name type="scientific">Elysia crispata</name>
    <name type="common">lettuce slug</name>
    <dbReference type="NCBI Taxonomy" id="231223"/>
    <lineage>
        <taxon>Eukaryota</taxon>
        <taxon>Metazoa</taxon>
        <taxon>Spiralia</taxon>
        <taxon>Lophotrochozoa</taxon>
        <taxon>Mollusca</taxon>
        <taxon>Gastropoda</taxon>
        <taxon>Heterobranchia</taxon>
        <taxon>Euthyneura</taxon>
        <taxon>Panpulmonata</taxon>
        <taxon>Sacoglossa</taxon>
        <taxon>Placobranchoidea</taxon>
        <taxon>Plakobranchidae</taxon>
        <taxon>Elysia</taxon>
    </lineage>
</organism>
<dbReference type="InterPro" id="IPR032631">
    <property type="entry name" value="P-type_ATPase_N"/>
</dbReference>
<evidence type="ECO:0000256" key="12">
    <source>
        <dbReference type="ARBA" id="ARBA00023136"/>
    </source>
</evidence>
<dbReference type="FunFam" id="2.70.150.10:FF:000054">
    <property type="entry name" value="Phospholipid-transporting ATPase"/>
    <property type="match status" value="1"/>
</dbReference>
<feature type="transmembrane region" description="Helical" evidence="18">
    <location>
        <begin position="339"/>
        <end position="363"/>
    </location>
</feature>
<dbReference type="PANTHER" id="PTHR24092:SF218">
    <property type="entry name" value="PHOSPHOLIPID-TRANSPORTING ATPASE"/>
    <property type="match status" value="1"/>
</dbReference>
<dbReference type="InterPro" id="IPR036412">
    <property type="entry name" value="HAD-like_sf"/>
</dbReference>
<feature type="transmembrane region" description="Helical" evidence="18">
    <location>
        <begin position="1190"/>
        <end position="1210"/>
    </location>
</feature>
<evidence type="ECO:0000256" key="1">
    <source>
        <dbReference type="ARBA" id="ARBA00001946"/>
    </source>
</evidence>
<dbReference type="Gene3D" id="3.40.1110.10">
    <property type="entry name" value="Calcium-transporting ATPase, cytoplasmic domain N"/>
    <property type="match status" value="2"/>
</dbReference>
<dbReference type="SFLD" id="SFLDS00003">
    <property type="entry name" value="Haloacid_Dehalogenase"/>
    <property type="match status" value="1"/>
</dbReference>
<dbReference type="Pfam" id="PF16212">
    <property type="entry name" value="PhoLip_ATPase_C"/>
    <property type="match status" value="1"/>
</dbReference>
<feature type="binding site" evidence="16">
    <location>
        <position position="677"/>
    </location>
    <ligand>
        <name>ATP</name>
        <dbReference type="ChEBI" id="CHEBI:30616"/>
    </ligand>
</feature>
<comment type="catalytic activity">
    <reaction evidence="14">
        <text>a beta-D-glucosyl-(1&lt;-&gt;1')-N-acylsphing-4-enine(out) + ATP + H2O = a beta-D-glucosyl-(1&lt;-&gt;1')-N-acylsphing-4-enine(in) + ADP + phosphate + H(+)</text>
        <dbReference type="Rhea" id="RHEA:66036"/>
        <dbReference type="ChEBI" id="CHEBI:15377"/>
        <dbReference type="ChEBI" id="CHEBI:15378"/>
        <dbReference type="ChEBI" id="CHEBI:22801"/>
        <dbReference type="ChEBI" id="CHEBI:30616"/>
        <dbReference type="ChEBI" id="CHEBI:43474"/>
        <dbReference type="ChEBI" id="CHEBI:456216"/>
    </reaction>
    <physiologicalReaction direction="left-to-right" evidence="14">
        <dbReference type="Rhea" id="RHEA:66037"/>
    </physiologicalReaction>
</comment>
<comment type="similarity">
    <text evidence="3 18">Belongs to the cation transport ATPase (P-type) (TC 3.A.3) family. Type IV subfamily.</text>
</comment>
<keyword evidence="23" id="KW-1185">Reference proteome</keyword>
<feature type="transmembrane region" description="Helical" evidence="18">
    <location>
        <begin position="1146"/>
        <end position="1170"/>
    </location>
</feature>
<feature type="transmembrane region" description="Helical" evidence="18">
    <location>
        <begin position="1010"/>
        <end position="1036"/>
    </location>
</feature>
<keyword evidence="4 18" id="KW-0812">Transmembrane</keyword>
<keyword evidence="6 16" id="KW-0547">Nucleotide-binding</keyword>
<comment type="cofactor">
    <cofactor evidence="1 17">
        <name>Mg(2+)</name>
        <dbReference type="ChEBI" id="CHEBI:18420"/>
    </cofactor>
</comment>
<feature type="binding site" evidence="16">
    <location>
        <position position="799"/>
    </location>
    <ligand>
        <name>ATP</name>
        <dbReference type="ChEBI" id="CHEBI:30616"/>
    </ligand>
</feature>
<dbReference type="SUPFAM" id="SSF81665">
    <property type="entry name" value="Calcium ATPase, transmembrane domain M"/>
    <property type="match status" value="1"/>
</dbReference>
<feature type="binding site" evidence="16">
    <location>
        <position position="412"/>
    </location>
    <ligand>
        <name>ATP</name>
        <dbReference type="ChEBI" id="CHEBI:30616"/>
    </ligand>
</feature>
<feature type="domain" description="P-type ATPase C-terminal" evidence="21">
    <location>
        <begin position="975"/>
        <end position="1220"/>
    </location>
</feature>
<feature type="transmembrane region" description="Helical" evidence="18">
    <location>
        <begin position="1086"/>
        <end position="1106"/>
    </location>
</feature>
<feature type="transmembrane region" description="Helical" evidence="18">
    <location>
        <begin position="502"/>
        <end position="518"/>
    </location>
</feature>
<dbReference type="Gene3D" id="3.40.50.1000">
    <property type="entry name" value="HAD superfamily/HAD-like"/>
    <property type="match status" value="2"/>
</dbReference>
<evidence type="ECO:0000256" key="17">
    <source>
        <dbReference type="PIRSR" id="PIRSR606539-3"/>
    </source>
</evidence>
<feature type="compositionally biased region" description="Polar residues" evidence="19">
    <location>
        <begin position="1353"/>
        <end position="1363"/>
    </location>
</feature>
<evidence type="ECO:0000256" key="7">
    <source>
        <dbReference type="ARBA" id="ARBA00022824"/>
    </source>
</evidence>
<feature type="binding site" evidence="17">
    <location>
        <position position="413"/>
    </location>
    <ligand>
        <name>Mg(2+)</name>
        <dbReference type="ChEBI" id="CHEBI:18420"/>
    </ligand>
</feature>
<evidence type="ECO:0000256" key="18">
    <source>
        <dbReference type="RuleBase" id="RU362033"/>
    </source>
</evidence>
<dbReference type="GO" id="GO:0000287">
    <property type="term" value="F:magnesium ion binding"/>
    <property type="evidence" value="ECO:0007669"/>
    <property type="project" value="UniProtKB-UniRule"/>
</dbReference>
<evidence type="ECO:0000256" key="16">
    <source>
        <dbReference type="PIRSR" id="PIRSR606539-2"/>
    </source>
</evidence>
<reference evidence="22" key="1">
    <citation type="journal article" date="2023" name="G3 (Bethesda)">
        <title>A reference genome for the long-term kleptoplast-retaining sea slug Elysia crispata morphotype clarki.</title>
        <authorList>
            <person name="Eastman K.E."/>
            <person name="Pendleton A.L."/>
            <person name="Shaikh M.A."/>
            <person name="Suttiyut T."/>
            <person name="Ogas R."/>
            <person name="Tomko P."/>
            <person name="Gavelis G."/>
            <person name="Widhalm J.R."/>
            <person name="Wisecaver J.H."/>
        </authorList>
    </citation>
    <scope>NUCLEOTIDE SEQUENCE</scope>
    <source>
        <strain evidence="22">ECLA1</strain>
    </source>
</reference>
<evidence type="ECO:0000256" key="14">
    <source>
        <dbReference type="ARBA" id="ARBA00050913"/>
    </source>
</evidence>
<dbReference type="GO" id="GO:0045332">
    <property type="term" value="P:phospholipid translocation"/>
    <property type="evidence" value="ECO:0007669"/>
    <property type="project" value="TreeGrafter"/>
</dbReference>
<dbReference type="CDD" id="cd02073">
    <property type="entry name" value="P-type_ATPase_APLT_Dnf-like"/>
    <property type="match status" value="1"/>
</dbReference>
<feature type="binding site" evidence="16">
    <location>
        <position position="717"/>
    </location>
    <ligand>
        <name>ATP</name>
        <dbReference type="ChEBI" id="CHEBI:30616"/>
    </ligand>
</feature>
<dbReference type="InterPro" id="IPR032630">
    <property type="entry name" value="P_typ_ATPase_c"/>
</dbReference>
<dbReference type="GO" id="GO:0005524">
    <property type="term" value="F:ATP binding"/>
    <property type="evidence" value="ECO:0007669"/>
    <property type="project" value="UniProtKB-UniRule"/>
</dbReference>
<feature type="binding site" evidence="16">
    <location>
        <position position="610"/>
    </location>
    <ligand>
        <name>ATP</name>
        <dbReference type="ChEBI" id="CHEBI:30616"/>
    </ligand>
</feature>
<feature type="binding site" evidence="17">
    <location>
        <position position="411"/>
    </location>
    <ligand>
        <name>Mg(2+)</name>
        <dbReference type="ChEBI" id="CHEBI:18420"/>
    </ligand>
</feature>
<feature type="transmembrane region" description="Helical" evidence="18">
    <location>
        <begin position="290"/>
        <end position="313"/>
    </location>
</feature>
<dbReference type="GO" id="GO:0005886">
    <property type="term" value="C:plasma membrane"/>
    <property type="evidence" value="ECO:0007669"/>
    <property type="project" value="TreeGrafter"/>
</dbReference>
<dbReference type="InterPro" id="IPR006539">
    <property type="entry name" value="P-type_ATPase_IV"/>
</dbReference>
<keyword evidence="8 16" id="KW-0067">ATP-binding</keyword>
<feature type="active site" description="4-aspartylphosphate intermediate" evidence="15">
    <location>
        <position position="411"/>
    </location>
</feature>
<feature type="binding site" evidence="16">
    <location>
        <position position="929"/>
    </location>
    <ligand>
        <name>ATP</name>
        <dbReference type="ChEBI" id="CHEBI:30616"/>
    </ligand>
</feature>